<dbReference type="AlphaFoldDB" id="A0A1B6HPA0"/>
<accession>A0A1B6HPA0</accession>
<reference evidence="2" key="1">
    <citation type="submission" date="2015-11" db="EMBL/GenBank/DDBJ databases">
        <title>De novo transcriptome assembly of four potential Pierce s Disease insect vectors from Arizona vineyards.</title>
        <authorList>
            <person name="Tassone E.E."/>
        </authorList>
    </citation>
    <scope>NUCLEOTIDE SEQUENCE</scope>
</reference>
<proteinExistence type="predicted"/>
<name>A0A1B6HPA0_9HEMI</name>
<feature type="non-terminal residue" evidence="2">
    <location>
        <position position="1"/>
    </location>
</feature>
<dbReference type="EMBL" id="GECU01031235">
    <property type="protein sequence ID" value="JAS76471.1"/>
    <property type="molecule type" value="Transcribed_RNA"/>
</dbReference>
<protein>
    <recommendedName>
        <fullName evidence="1">FAM69 protein-kinase domain-containing protein</fullName>
    </recommendedName>
</protein>
<feature type="non-terminal residue" evidence="2">
    <location>
        <position position="165"/>
    </location>
</feature>
<sequence length="165" mass="17930">RTCRPHARTVVSEEGSWPARIKLAVLILDLLQEIDNSLSEGFSFCDVKPSHFGLSPSSGKIKFLDLDVALPRAIVNTVTADGSSCRVNSDCNLFDCRSRCNTDTHRCDSPQTNDNLQIVCEKIFLGWTVSGSVIMPGLLMAPQTPSTLASLLRQCADSDSDGVFP</sequence>
<evidence type="ECO:0000259" key="1">
    <source>
        <dbReference type="Pfam" id="PF12260"/>
    </source>
</evidence>
<gene>
    <name evidence="2" type="ORF">g.3406</name>
</gene>
<organism evidence="2">
    <name type="scientific">Homalodisca liturata</name>
    <dbReference type="NCBI Taxonomy" id="320908"/>
    <lineage>
        <taxon>Eukaryota</taxon>
        <taxon>Metazoa</taxon>
        <taxon>Ecdysozoa</taxon>
        <taxon>Arthropoda</taxon>
        <taxon>Hexapoda</taxon>
        <taxon>Insecta</taxon>
        <taxon>Pterygota</taxon>
        <taxon>Neoptera</taxon>
        <taxon>Paraneoptera</taxon>
        <taxon>Hemiptera</taxon>
        <taxon>Auchenorrhyncha</taxon>
        <taxon>Membracoidea</taxon>
        <taxon>Cicadellidae</taxon>
        <taxon>Cicadellinae</taxon>
        <taxon>Proconiini</taxon>
        <taxon>Homalodisca</taxon>
    </lineage>
</organism>
<dbReference type="PANTHER" id="PTHR21093">
    <property type="entry name" value="DIVERGENT PROTEIN KINASE DOMAIN 1C-RELATED"/>
    <property type="match status" value="1"/>
</dbReference>
<dbReference type="InterPro" id="IPR022049">
    <property type="entry name" value="FAM69_kinase_dom"/>
</dbReference>
<dbReference type="PANTHER" id="PTHR21093:SF2">
    <property type="entry name" value="DIVERGENT PROTEIN KINASE DOMAIN 1C"/>
    <property type="match status" value="1"/>
</dbReference>
<evidence type="ECO:0000313" key="2">
    <source>
        <dbReference type="EMBL" id="JAS76471.1"/>
    </source>
</evidence>
<dbReference type="Pfam" id="PF12260">
    <property type="entry name" value="PIP49_C"/>
    <property type="match status" value="1"/>
</dbReference>
<feature type="domain" description="FAM69 protein-kinase" evidence="1">
    <location>
        <begin position="14"/>
        <end position="157"/>
    </location>
</feature>